<name>A0A3P3ZQX3_9ZZZZ</name>
<dbReference type="AlphaFoldDB" id="A0A3P3ZQX3"/>
<evidence type="ECO:0000256" key="2">
    <source>
        <dbReference type="ARBA" id="ARBA00023008"/>
    </source>
</evidence>
<gene>
    <name evidence="5" type="ORF">CARN8_6100005</name>
</gene>
<comment type="similarity">
    <text evidence="1">Belongs to the SCO1/2 family.</text>
</comment>
<dbReference type="InterPro" id="IPR013766">
    <property type="entry name" value="Thioredoxin_domain"/>
</dbReference>
<keyword evidence="3" id="KW-0812">Transmembrane</keyword>
<dbReference type="PANTHER" id="PTHR12151">
    <property type="entry name" value="ELECTRON TRANSPORT PROTIN SCO1/SENC FAMILY MEMBER"/>
    <property type="match status" value="1"/>
</dbReference>
<dbReference type="Pfam" id="PF02630">
    <property type="entry name" value="SCO1-SenC"/>
    <property type="match status" value="1"/>
</dbReference>
<dbReference type="SUPFAM" id="SSF52833">
    <property type="entry name" value="Thioredoxin-like"/>
    <property type="match status" value="1"/>
</dbReference>
<feature type="domain" description="Thioredoxin" evidence="4">
    <location>
        <begin position="46"/>
        <end position="211"/>
    </location>
</feature>
<proteinExistence type="inferred from homology"/>
<sequence length="211" mass="23044">MRTGPRSSLSVIFLFSAALLVLGGLGFFFWHQPAPPQGLGDRTQWLAQGPSLPPFSLPSTQGTLTRESLSGHWTFLLFGYTHCPDVCPTDLALLASVSRSFKRSGHPAPQVLFVSVDPQRDSLSVLGRYIPAFDPSFIGAQATTAQLSPFTQSLGVYAVLHNQERDGRGNYAVDHSSTIFLFNPSGRLQASFQVPQTPDQLFHETQAILEN</sequence>
<dbReference type="PANTHER" id="PTHR12151:SF25">
    <property type="entry name" value="LINALOOL DEHYDRATASE_ISOMERASE DOMAIN-CONTAINING PROTEIN"/>
    <property type="match status" value="1"/>
</dbReference>
<dbReference type="Gene3D" id="3.40.30.10">
    <property type="entry name" value="Glutaredoxin"/>
    <property type="match status" value="1"/>
</dbReference>
<organism evidence="5">
    <name type="scientific">mine drainage metagenome</name>
    <dbReference type="NCBI Taxonomy" id="410659"/>
    <lineage>
        <taxon>unclassified sequences</taxon>
        <taxon>metagenomes</taxon>
        <taxon>ecological metagenomes</taxon>
    </lineage>
</organism>
<dbReference type="CDD" id="cd02968">
    <property type="entry name" value="SCO"/>
    <property type="match status" value="1"/>
</dbReference>
<dbReference type="EMBL" id="UOYP01000569">
    <property type="protein sequence ID" value="VAY89308.1"/>
    <property type="molecule type" value="Genomic_DNA"/>
</dbReference>
<evidence type="ECO:0000313" key="5">
    <source>
        <dbReference type="EMBL" id="VAY89308.1"/>
    </source>
</evidence>
<accession>A0A3P3ZQX3</accession>
<keyword evidence="3" id="KW-0472">Membrane</keyword>
<evidence type="ECO:0000256" key="3">
    <source>
        <dbReference type="SAM" id="Phobius"/>
    </source>
</evidence>
<evidence type="ECO:0000259" key="4">
    <source>
        <dbReference type="PROSITE" id="PS51352"/>
    </source>
</evidence>
<dbReference type="PROSITE" id="PS51352">
    <property type="entry name" value="THIOREDOXIN_2"/>
    <property type="match status" value="1"/>
</dbReference>
<keyword evidence="3" id="KW-1133">Transmembrane helix</keyword>
<dbReference type="InterPro" id="IPR003782">
    <property type="entry name" value="SCO1/SenC"/>
</dbReference>
<feature type="transmembrane region" description="Helical" evidence="3">
    <location>
        <begin position="12"/>
        <end position="30"/>
    </location>
</feature>
<keyword evidence="2" id="KW-0186">Copper</keyword>
<protein>
    <submittedName>
        <fullName evidence="5">SCO1/SenC</fullName>
    </submittedName>
</protein>
<dbReference type="InterPro" id="IPR036249">
    <property type="entry name" value="Thioredoxin-like_sf"/>
</dbReference>
<evidence type="ECO:0000256" key="1">
    <source>
        <dbReference type="ARBA" id="ARBA00010996"/>
    </source>
</evidence>
<reference evidence="5" key="1">
    <citation type="submission" date="2018-10" db="EMBL/GenBank/DDBJ databases">
        <authorList>
            <person name="Plewniak F."/>
        </authorList>
    </citation>
    <scope>NUCLEOTIDE SEQUENCE</scope>
</reference>